<evidence type="ECO:0000256" key="1">
    <source>
        <dbReference type="SAM" id="SignalP"/>
    </source>
</evidence>
<keyword evidence="3" id="KW-1185">Reference proteome</keyword>
<proteinExistence type="predicted"/>
<dbReference type="AlphaFoldDB" id="A0A975B328"/>
<organism evidence="2 3">
    <name type="scientific">Desulfonema limicola</name>
    <dbReference type="NCBI Taxonomy" id="45656"/>
    <lineage>
        <taxon>Bacteria</taxon>
        <taxon>Pseudomonadati</taxon>
        <taxon>Thermodesulfobacteriota</taxon>
        <taxon>Desulfobacteria</taxon>
        <taxon>Desulfobacterales</taxon>
        <taxon>Desulfococcaceae</taxon>
        <taxon>Desulfonema</taxon>
    </lineage>
</organism>
<accession>A0A975B328</accession>
<evidence type="ECO:0000313" key="2">
    <source>
        <dbReference type="EMBL" id="QTA77883.1"/>
    </source>
</evidence>
<feature type="signal peptide" evidence="1">
    <location>
        <begin position="1"/>
        <end position="25"/>
    </location>
</feature>
<evidence type="ECO:0008006" key="4">
    <source>
        <dbReference type="Google" id="ProtNLM"/>
    </source>
</evidence>
<gene>
    <name evidence="2" type="ORF">dnl_00810</name>
</gene>
<reference evidence="2" key="1">
    <citation type="journal article" date="2021" name="Microb. Physiol.">
        <title>Proteogenomic Insights into the Physiology of Marine, Sulfate-Reducing, Filamentous Desulfonema limicola and Desulfonema magnum.</title>
        <authorList>
            <person name="Schnaars V."/>
            <person name="Wohlbrand L."/>
            <person name="Scheve S."/>
            <person name="Hinrichs C."/>
            <person name="Reinhardt R."/>
            <person name="Rabus R."/>
        </authorList>
    </citation>
    <scope>NUCLEOTIDE SEQUENCE</scope>
    <source>
        <strain evidence="2">5ac10</strain>
    </source>
</reference>
<protein>
    <recommendedName>
        <fullName evidence="4">DUF481 domain-containing protein</fullName>
    </recommendedName>
</protein>
<keyword evidence="1" id="KW-0732">Signal</keyword>
<dbReference type="Proteomes" id="UP000663720">
    <property type="component" value="Chromosome"/>
</dbReference>
<feature type="chain" id="PRO_5037662972" description="DUF481 domain-containing protein" evidence="1">
    <location>
        <begin position="26"/>
        <end position="337"/>
    </location>
</feature>
<dbReference type="RefSeq" id="WP_207689805.1">
    <property type="nucleotide sequence ID" value="NZ_CP061799.1"/>
</dbReference>
<dbReference type="KEGG" id="dli:dnl_00810"/>
<sequence>MKFSRISIFLLIILLICLTSNKCRAQQETSKNQSKSLEEPGTCESGLTWQVDEVHERISGYLLSSAAWLDSFFSNESYEAEVNKSHLKVRLSSFFEEGEGIEFKARLNLRIVLDNLNDKFHIIISGNPDSHAEPDFASETRINKEFTEKNDKQETLAFALQYFLQSTRKNNFKMEAGIRWGRDVPVLWGGPRFRWSFNNNLWVYRFTQRVRWFTDEGWYVKSSFDCEKSLNKTFFFRSTAEGIWEQEEDGYNYGVYCNLYQTLSNKRALKYQLGNSYETSPASQLKEIVFRVSYRRQIWKKWIALEVKPQISFPRDNDFELTPGITVLFEGIFGWNP</sequence>
<name>A0A975B328_9BACT</name>
<dbReference type="EMBL" id="CP061799">
    <property type="protein sequence ID" value="QTA77883.1"/>
    <property type="molecule type" value="Genomic_DNA"/>
</dbReference>
<evidence type="ECO:0000313" key="3">
    <source>
        <dbReference type="Proteomes" id="UP000663720"/>
    </source>
</evidence>